<comment type="similarity">
    <text evidence="2">Belongs to the UPF0718 family.</text>
</comment>
<evidence type="ECO:0000256" key="4">
    <source>
        <dbReference type="ARBA" id="ARBA00022692"/>
    </source>
</evidence>
<evidence type="ECO:0000256" key="7">
    <source>
        <dbReference type="SAM" id="MobiDB-lite"/>
    </source>
</evidence>
<organism evidence="9 10">
    <name type="scientific">Brachybacterium kimchii</name>
    <dbReference type="NCBI Taxonomy" id="2942909"/>
    <lineage>
        <taxon>Bacteria</taxon>
        <taxon>Bacillati</taxon>
        <taxon>Actinomycetota</taxon>
        <taxon>Actinomycetes</taxon>
        <taxon>Micrococcales</taxon>
        <taxon>Dermabacteraceae</taxon>
        <taxon>Brachybacterium</taxon>
    </lineage>
</organism>
<feature type="transmembrane region" description="Helical" evidence="8">
    <location>
        <begin position="359"/>
        <end position="379"/>
    </location>
</feature>
<evidence type="ECO:0000256" key="2">
    <source>
        <dbReference type="ARBA" id="ARBA00006386"/>
    </source>
</evidence>
<keyword evidence="4 8" id="KW-0812">Transmembrane</keyword>
<gene>
    <name evidence="9" type="ORF">M4486_15435</name>
</gene>
<dbReference type="PANTHER" id="PTHR43299">
    <property type="entry name" value="UPF0718 PROTEIN YRAQ"/>
    <property type="match status" value="1"/>
</dbReference>
<feature type="transmembrane region" description="Helical" evidence="8">
    <location>
        <begin position="29"/>
        <end position="47"/>
    </location>
</feature>
<dbReference type="Proteomes" id="UP001055868">
    <property type="component" value="Chromosome"/>
</dbReference>
<feature type="transmembrane region" description="Helical" evidence="8">
    <location>
        <begin position="88"/>
        <end position="113"/>
    </location>
</feature>
<comment type="subcellular location">
    <subcellularLocation>
        <location evidence="1">Cell membrane</location>
        <topology evidence="1">Multi-pass membrane protein</topology>
    </subcellularLocation>
</comment>
<dbReference type="PANTHER" id="PTHR43299:SF1">
    <property type="entry name" value="UPF0718 PROTEIN YRAQ"/>
    <property type="match status" value="1"/>
</dbReference>
<evidence type="ECO:0000256" key="1">
    <source>
        <dbReference type="ARBA" id="ARBA00004651"/>
    </source>
</evidence>
<feature type="region of interest" description="Disordered" evidence="7">
    <location>
        <begin position="1"/>
        <end position="23"/>
    </location>
</feature>
<feature type="transmembrane region" description="Helical" evidence="8">
    <location>
        <begin position="320"/>
        <end position="347"/>
    </location>
</feature>
<keyword evidence="5 8" id="KW-1133">Transmembrane helix</keyword>
<keyword evidence="10" id="KW-1185">Reference proteome</keyword>
<feature type="transmembrane region" description="Helical" evidence="8">
    <location>
        <begin position="179"/>
        <end position="198"/>
    </location>
</feature>
<feature type="transmembrane region" description="Helical" evidence="8">
    <location>
        <begin position="204"/>
        <end position="226"/>
    </location>
</feature>
<name>A0ABY4N766_9MICO</name>
<dbReference type="InterPro" id="IPR005524">
    <property type="entry name" value="DUF318"/>
</dbReference>
<protein>
    <submittedName>
        <fullName evidence="9">Permease</fullName>
    </submittedName>
</protein>
<evidence type="ECO:0000313" key="9">
    <source>
        <dbReference type="EMBL" id="UQN29005.1"/>
    </source>
</evidence>
<feature type="compositionally biased region" description="Pro residues" evidence="7">
    <location>
        <begin position="7"/>
        <end position="19"/>
    </location>
</feature>
<proteinExistence type="inferred from homology"/>
<keyword evidence="6 8" id="KW-0472">Membrane</keyword>
<dbReference type="EMBL" id="CP097218">
    <property type="protein sequence ID" value="UQN29005.1"/>
    <property type="molecule type" value="Genomic_DNA"/>
</dbReference>
<evidence type="ECO:0000256" key="3">
    <source>
        <dbReference type="ARBA" id="ARBA00022475"/>
    </source>
</evidence>
<feature type="transmembrane region" description="Helical" evidence="8">
    <location>
        <begin position="385"/>
        <end position="403"/>
    </location>
</feature>
<keyword evidence="3" id="KW-1003">Cell membrane</keyword>
<evidence type="ECO:0000256" key="6">
    <source>
        <dbReference type="ARBA" id="ARBA00023136"/>
    </source>
</evidence>
<feature type="transmembrane region" description="Helical" evidence="8">
    <location>
        <begin position="287"/>
        <end position="308"/>
    </location>
</feature>
<evidence type="ECO:0000256" key="5">
    <source>
        <dbReference type="ARBA" id="ARBA00022989"/>
    </source>
</evidence>
<reference evidence="9" key="1">
    <citation type="submission" date="2022-05" db="EMBL/GenBank/DDBJ databases">
        <title>Genomic analysis of Brachybacterium sp. CBA3104.</title>
        <authorList>
            <person name="Roh S.W."/>
            <person name="Kim Y.B."/>
            <person name="Kim Y."/>
        </authorList>
    </citation>
    <scope>NUCLEOTIDE SEQUENCE</scope>
    <source>
        <strain evidence="9">CBA3104</strain>
    </source>
</reference>
<accession>A0ABY4N766</accession>
<evidence type="ECO:0000313" key="10">
    <source>
        <dbReference type="Proteomes" id="UP001055868"/>
    </source>
</evidence>
<sequence>MTTHPASPAPSSPGAPSEPSPARGSAGRYVGPVLLVLAIAALGLLWAKWYPYTLKTIGLAESGTWDGSVLSDAAVDAPTWWRGGWDFLVTYTLAIWKALLVALVISAAVQAFLGPERLARLITGGRARSGAGTAAGWSDDRGAARAALAGLPAMMCTCCTAPVVVGLRRAGVPVRAATAFWLSNPVLNPAVIVFLAIIGPWQWAATRVVVGIALVAVAVVVAGRLAGRGAQIGSPSGPAGVGGERVAVAATPVVPWTAEPGTASAGGIGSHSSASAPLRFLRELGRLAVRLVPEYLGIVFVVGVLLHLGGWRLEAIDWSVAAVLVFALIAVLMVIPTAGEIPVLLALAALGADPWAEGVALICLSAVSLPSLVMVGRALTWRASAGIAGVVLAAGLAAGAVLAL</sequence>
<evidence type="ECO:0000256" key="8">
    <source>
        <dbReference type="SAM" id="Phobius"/>
    </source>
</evidence>
<feature type="transmembrane region" description="Helical" evidence="8">
    <location>
        <begin position="146"/>
        <end position="167"/>
    </location>
</feature>
<dbReference type="RefSeq" id="WP_249478168.1">
    <property type="nucleotide sequence ID" value="NZ_CP097218.1"/>
</dbReference>
<dbReference type="Pfam" id="PF03773">
    <property type="entry name" value="ArsP_1"/>
    <property type="match status" value="1"/>
</dbReference>